<dbReference type="GO" id="GO:0015276">
    <property type="term" value="F:ligand-gated monoatomic ion channel activity"/>
    <property type="evidence" value="ECO:0007669"/>
    <property type="project" value="InterPro"/>
</dbReference>
<keyword evidence="8" id="KW-0325">Glycoprotein</keyword>
<dbReference type="AlphaFoldDB" id="A0AAW1KNN7"/>
<keyword evidence="3" id="KW-1003">Cell membrane</keyword>
<proteinExistence type="inferred from homology"/>
<dbReference type="Proteomes" id="UP001458880">
    <property type="component" value="Unassembled WGS sequence"/>
</dbReference>
<evidence type="ECO:0000256" key="9">
    <source>
        <dbReference type="SAM" id="Phobius"/>
    </source>
</evidence>
<feature type="transmembrane region" description="Helical" evidence="9">
    <location>
        <begin position="155"/>
        <end position="179"/>
    </location>
</feature>
<dbReference type="PANTHER" id="PTHR42643:SF35">
    <property type="entry name" value="IONOTROPIC RECEPTOR 68A, ISOFORM A"/>
    <property type="match status" value="1"/>
</dbReference>
<name>A0AAW1KNN7_POPJA</name>
<dbReference type="GO" id="GO:0005886">
    <property type="term" value="C:plasma membrane"/>
    <property type="evidence" value="ECO:0007669"/>
    <property type="project" value="UniProtKB-SubCell"/>
</dbReference>
<feature type="transmembrane region" description="Helical" evidence="9">
    <location>
        <begin position="410"/>
        <end position="430"/>
    </location>
</feature>
<evidence type="ECO:0000313" key="12">
    <source>
        <dbReference type="Proteomes" id="UP001458880"/>
    </source>
</evidence>
<dbReference type="EMBL" id="JASPKY010000199">
    <property type="protein sequence ID" value="KAK9721436.1"/>
    <property type="molecule type" value="Genomic_DNA"/>
</dbReference>
<keyword evidence="5 9" id="KW-1133">Transmembrane helix</keyword>
<evidence type="ECO:0000256" key="1">
    <source>
        <dbReference type="ARBA" id="ARBA00004651"/>
    </source>
</evidence>
<keyword evidence="6 9" id="KW-0472">Membrane</keyword>
<evidence type="ECO:0000256" key="8">
    <source>
        <dbReference type="ARBA" id="ARBA00023180"/>
    </source>
</evidence>
<evidence type="ECO:0000256" key="3">
    <source>
        <dbReference type="ARBA" id="ARBA00022475"/>
    </source>
</evidence>
<feature type="transmembrane region" description="Helical" evidence="9">
    <location>
        <begin position="216"/>
        <end position="239"/>
    </location>
</feature>
<feature type="domain" description="Ionotropic glutamate receptor C-terminal" evidence="10">
    <location>
        <begin position="155"/>
        <end position="418"/>
    </location>
</feature>
<keyword evidence="7" id="KW-0675">Receptor</keyword>
<comment type="similarity">
    <text evidence="2">Belongs to the glutamate-gated ion channel (TC 1.A.10.1) family.</text>
</comment>
<dbReference type="Gene3D" id="3.40.190.10">
    <property type="entry name" value="Periplasmic binding protein-like II"/>
    <property type="match status" value="1"/>
</dbReference>
<organism evidence="11 12">
    <name type="scientific">Popillia japonica</name>
    <name type="common">Japanese beetle</name>
    <dbReference type="NCBI Taxonomy" id="7064"/>
    <lineage>
        <taxon>Eukaryota</taxon>
        <taxon>Metazoa</taxon>
        <taxon>Ecdysozoa</taxon>
        <taxon>Arthropoda</taxon>
        <taxon>Hexapoda</taxon>
        <taxon>Insecta</taxon>
        <taxon>Pterygota</taxon>
        <taxon>Neoptera</taxon>
        <taxon>Endopterygota</taxon>
        <taxon>Coleoptera</taxon>
        <taxon>Polyphaga</taxon>
        <taxon>Scarabaeiformia</taxon>
        <taxon>Scarabaeidae</taxon>
        <taxon>Rutelinae</taxon>
        <taxon>Popillia</taxon>
    </lineage>
</organism>
<dbReference type="GO" id="GO:0050906">
    <property type="term" value="P:detection of stimulus involved in sensory perception"/>
    <property type="evidence" value="ECO:0007669"/>
    <property type="project" value="UniProtKB-ARBA"/>
</dbReference>
<accession>A0AAW1KNN7</accession>
<dbReference type="PANTHER" id="PTHR42643">
    <property type="entry name" value="IONOTROPIC RECEPTOR 20A-RELATED"/>
    <property type="match status" value="1"/>
</dbReference>
<evidence type="ECO:0000259" key="10">
    <source>
        <dbReference type="Pfam" id="PF00060"/>
    </source>
</evidence>
<evidence type="ECO:0000256" key="6">
    <source>
        <dbReference type="ARBA" id="ARBA00023136"/>
    </source>
</evidence>
<evidence type="ECO:0000256" key="2">
    <source>
        <dbReference type="ARBA" id="ARBA00008685"/>
    </source>
</evidence>
<comment type="subcellular location">
    <subcellularLocation>
        <location evidence="1">Cell membrane</location>
        <topology evidence="1">Multi-pass membrane protein</topology>
    </subcellularLocation>
</comment>
<gene>
    <name evidence="11" type="ORF">QE152_g21535</name>
</gene>
<evidence type="ECO:0000256" key="7">
    <source>
        <dbReference type="ARBA" id="ARBA00023170"/>
    </source>
</evidence>
<reference evidence="11 12" key="1">
    <citation type="journal article" date="2024" name="BMC Genomics">
        <title>De novo assembly and annotation of Popillia japonica's genome with initial clues to its potential as an invasive pest.</title>
        <authorList>
            <person name="Cucini C."/>
            <person name="Boschi S."/>
            <person name="Funari R."/>
            <person name="Cardaioli E."/>
            <person name="Iannotti N."/>
            <person name="Marturano G."/>
            <person name="Paoli F."/>
            <person name="Bruttini M."/>
            <person name="Carapelli A."/>
            <person name="Frati F."/>
            <person name="Nardi F."/>
        </authorList>
    </citation>
    <scope>NUCLEOTIDE SEQUENCE [LARGE SCALE GENOMIC DNA]</scope>
    <source>
        <strain evidence="11">DMR45628</strain>
    </source>
</reference>
<dbReference type="InterPro" id="IPR052192">
    <property type="entry name" value="Insect_Ionotropic_Sensory_Rcpt"/>
</dbReference>
<evidence type="ECO:0000256" key="5">
    <source>
        <dbReference type="ARBA" id="ARBA00022989"/>
    </source>
</evidence>
<comment type="caution">
    <text evidence="11">The sequence shown here is derived from an EMBL/GenBank/DDBJ whole genome shotgun (WGS) entry which is preliminary data.</text>
</comment>
<protein>
    <submittedName>
        <fullName evidence="11">Ligand-gated ion channel</fullName>
    </submittedName>
</protein>
<dbReference type="Gene3D" id="1.10.287.70">
    <property type="match status" value="1"/>
</dbReference>
<dbReference type="SUPFAM" id="SSF53850">
    <property type="entry name" value="Periplasmic binding protein-like II"/>
    <property type="match status" value="1"/>
</dbReference>
<keyword evidence="4 9" id="KW-0812">Transmembrane</keyword>
<dbReference type="InterPro" id="IPR001320">
    <property type="entry name" value="Iontro_rcpt_C"/>
</dbReference>
<sequence>MTRITSVLDNNVSKVWYYENNPNFNIEFPPWMPDLSFRNRTFKVATFNCTPFIYINSDNEVYDGLEFQFIKLLLRDWPLAFDVYNVTQYMNMYLVVMKAVHHGLDEMSTCSIWQRTTLPSDLDYTHSYSETCSSFLVPKPHEIPRVWFVYYPVDISIWILIGFTMVVIGFLLNLLYTLSNANDEYYIYYFLQSFRIIWTGSIEQTPRNPHKILRPILALSFLTSLIISAGYSGGLSSILTSPQLWDIKSMSDMLRYNIRWGNTKAFVQSDVSLSIYPDALELSKRFQLEEDISVKNQRFLTNRYAMSTDRLAENYATDTETFDDFAKMHLKILPQCFMRNALVYVLTPNSPYKNVLNKRVLEIVEHGFLHHWTNNVIIRHNLSYMYRFFENTFDSVGHHVPLNLTKIQGVFYLLFFGFFLSFVVFLCEIYREKI</sequence>
<evidence type="ECO:0000256" key="4">
    <source>
        <dbReference type="ARBA" id="ARBA00022692"/>
    </source>
</evidence>
<dbReference type="Pfam" id="PF00060">
    <property type="entry name" value="Lig_chan"/>
    <property type="match status" value="1"/>
</dbReference>
<keyword evidence="12" id="KW-1185">Reference proteome</keyword>
<evidence type="ECO:0000313" key="11">
    <source>
        <dbReference type="EMBL" id="KAK9721436.1"/>
    </source>
</evidence>